<dbReference type="Pfam" id="PF13851">
    <property type="entry name" value="GAS"/>
    <property type="match status" value="1"/>
</dbReference>
<dbReference type="InterPro" id="IPR025593">
    <property type="entry name" value="GAS8_dom"/>
</dbReference>
<evidence type="ECO:0000256" key="7">
    <source>
        <dbReference type="ARBA" id="ARBA00022846"/>
    </source>
</evidence>
<keyword evidence="11" id="KW-0966">Cell projection</keyword>
<feature type="domain" description="Growth arrest-specific protein 8" evidence="15">
    <location>
        <begin position="198"/>
        <end position="327"/>
    </location>
</feature>
<keyword evidence="7" id="KW-0282">Flagellum</keyword>
<feature type="coiled-coil region" evidence="13">
    <location>
        <begin position="149"/>
        <end position="271"/>
    </location>
</feature>
<proteinExistence type="inferred from homology"/>
<keyword evidence="8 13" id="KW-0175">Coiled coil</keyword>
<evidence type="ECO:0000256" key="8">
    <source>
        <dbReference type="ARBA" id="ARBA00023054"/>
    </source>
</evidence>
<dbReference type="GO" id="GO:0008017">
    <property type="term" value="F:microtubule binding"/>
    <property type="evidence" value="ECO:0007669"/>
    <property type="project" value="InterPro"/>
</dbReference>
<dbReference type="PANTHER" id="PTHR31543:SF0">
    <property type="entry name" value="DYNEIN REGULATORY COMPLEX SUBUNIT 4"/>
    <property type="match status" value="1"/>
</dbReference>
<organism evidence="16 17">
    <name type="scientific">Oryzias melastigma</name>
    <name type="common">Marine medaka</name>
    <dbReference type="NCBI Taxonomy" id="30732"/>
    <lineage>
        <taxon>Eukaryota</taxon>
        <taxon>Metazoa</taxon>
        <taxon>Chordata</taxon>
        <taxon>Craniata</taxon>
        <taxon>Vertebrata</taxon>
        <taxon>Euteleostomi</taxon>
        <taxon>Actinopterygii</taxon>
        <taxon>Neopterygii</taxon>
        <taxon>Teleostei</taxon>
        <taxon>Neoteleostei</taxon>
        <taxon>Acanthomorphata</taxon>
        <taxon>Ovalentaria</taxon>
        <taxon>Atherinomorphae</taxon>
        <taxon>Beloniformes</taxon>
        <taxon>Adrianichthyidae</taxon>
        <taxon>Oryziinae</taxon>
        <taxon>Oryzias</taxon>
    </lineage>
</organism>
<keyword evidence="6" id="KW-0493">Microtubule</keyword>
<evidence type="ECO:0000256" key="12">
    <source>
        <dbReference type="ARBA" id="ARBA00031568"/>
    </source>
</evidence>
<dbReference type="GO" id="GO:0030317">
    <property type="term" value="P:flagellated sperm motility"/>
    <property type="evidence" value="ECO:0007669"/>
    <property type="project" value="TreeGrafter"/>
</dbReference>
<comment type="caution">
    <text evidence="16">The sequence shown here is derived from an EMBL/GenBank/DDBJ whole genome shotgun (WGS) entry which is preliminary data.</text>
</comment>
<evidence type="ECO:0000256" key="1">
    <source>
        <dbReference type="ARBA" id="ARBA00004230"/>
    </source>
</evidence>
<comment type="subcellular location">
    <subcellularLocation>
        <location evidence="1">Cell projection</location>
        <location evidence="1">Cilium</location>
        <location evidence="1">Flagellum</location>
    </subcellularLocation>
    <subcellularLocation>
        <location evidence="2">Cytoplasm</location>
        <location evidence="2">Cytoskeleton</location>
    </subcellularLocation>
</comment>
<dbReference type="GO" id="GO:0031267">
    <property type="term" value="F:small GTPase binding"/>
    <property type="evidence" value="ECO:0007669"/>
    <property type="project" value="InterPro"/>
</dbReference>
<evidence type="ECO:0000256" key="11">
    <source>
        <dbReference type="ARBA" id="ARBA00023273"/>
    </source>
</evidence>
<evidence type="ECO:0000256" key="6">
    <source>
        <dbReference type="ARBA" id="ARBA00022701"/>
    </source>
</evidence>
<dbReference type="EMBL" id="WKFB01000140">
    <property type="protein sequence ID" value="KAF6734221.1"/>
    <property type="molecule type" value="Genomic_DNA"/>
</dbReference>
<feature type="coiled-coil region" evidence="13">
    <location>
        <begin position="12"/>
        <end position="74"/>
    </location>
</feature>
<evidence type="ECO:0000256" key="2">
    <source>
        <dbReference type="ARBA" id="ARBA00004245"/>
    </source>
</evidence>
<keyword evidence="5" id="KW-0963">Cytoplasm</keyword>
<dbReference type="Proteomes" id="UP000646548">
    <property type="component" value="Unassembled WGS sequence"/>
</dbReference>
<evidence type="ECO:0000256" key="4">
    <source>
        <dbReference type="ARBA" id="ARBA00021301"/>
    </source>
</evidence>
<evidence type="ECO:0000256" key="9">
    <source>
        <dbReference type="ARBA" id="ARBA00023069"/>
    </source>
</evidence>
<dbReference type="GO" id="GO:0031514">
    <property type="term" value="C:motile cilium"/>
    <property type="evidence" value="ECO:0007669"/>
    <property type="project" value="UniProtKB-SubCell"/>
</dbReference>
<feature type="region of interest" description="Disordered" evidence="14">
    <location>
        <begin position="324"/>
        <end position="355"/>
    </location>
</feature>
<evidence type="ECO:0000256" key="14">
    <source>
        <dbReference type="SAM" id="MobiDB-lite"/>
    </source>
</evidence>
<dbReference type="GO" id="GO:0005874">
    <property type="term" value="C:microtubule"/>
    <property type="evidence" value="ECO:0007669"/>
    <property type="project" value="UniProtKB-KW"/>
</dbReference>
<gene>
    <name evidence="16" type="ORF">FQA47_013195</name>
</gene>
<evidence type="ECO:0000259" key="15">
    <source>
        <dbReference type="Pfam" id="PF13851"/>
    </source>
</evidence>
<evidence type="ECO:0000313" key="17">
    <source>
        <dbReference type="Proteomes" id="UP000646548"/>
    </source>
</evidence>
<evidence type="ECO:0000256" key="5">
    <source>
        <dbReference type="ARBA" id="ARBA00022490"/>
    </source>
</evidence>
<protein>
    <recommendedName>
        <fullName evidence="4">Dynein regulatory complex subunit 4</fullName>
    </recommendedName>
    <alternativeName>
        <fullName evidence="12">Growth arrest-specific protein 8</fullName>
    </alternativeName>
</protein>
<evidence type="ECO:0000256" key="3">
    <source>
        <dbReference type="ARBA" id="ARBA00009859"/>
    </source>
</evidence>
<evidence type="ECO:0000256" key="10">
    <source>
        <dbReference type="ARBA" id="ARBA00023212"/>
    </source>
</evidence>
<keyword evidence="10" id="KW-0206">Cytoskeleton</keyword>
<accession>A0A834FHH7</accession>
<evidence type="ECO:0000256" key="13">
    <source>
        <dbReference type="SAM" id="Coils"/>
    </source>
</evidence>
<dbReference type="InterPro" id="IPR039308">
    <property type="entry name" value="GAS8"/>
</dbReference>
<dbReference type="GO" id="GO:0005794">
    <property type="term" value="C:Golgi apparatus"/>
    <property type="evidence" value="ECO:0007669"/>
    <property type="project" value="TreeGrafter"/>
</dbReference>
<dbReference type="AlphaFoldDB" id="A0A834FHH7"/>
<evidence type="ECO:0000313" key="16">
    <source>
        <dbReference type="EMBL" id="KAF6734221.1"/>
    </source>
</evidence>
<sequence>MTRNPANKTGTKQQLLQELVCLKADLDREREEKNHFQLERDSMLVLKGVLEKKLQEAEVKLSSICKEREEAEERHQVEISVYKQKLKQVLSRQQSSTASTCKPVQNQNLPVQETLALNHQVELMEQSNRYSRKLRDVEVKFDLKMRTLVEEQERRRAAALRQLKQQTRSYVASLKEEHSRALRGEEELRSVAQEELRELKEELQEAQQLNKELSAAQEKNRGLEEALEEARKRLQDLRRAEEEAADLRSSLKEAQEELGGLREENRLLLRGFCKVQQERDELLRRQEHSMADLQRRSALKEELLHRKLRALNRFLERKEAQLLVALSPPAGDPAESGTGEELKEDSEVQGQQVLD</sequence>
<dbReference type="PANTHER" id="PTHR31543">
    <property type="entry name" value="DYNEIN REGULATORY COMPLEX SUBUNIT 4"/>
    <property type="match status" value="1"/>
</dbReference>
<name>A0A834FHH7_ORYME</name>
<keyword evidence="9" id="KW-0969">Cilium</keyword>
<comment type="similarity">
    <text evidence="3">Belongs to the DRC4 family.</text>
</comment>
<reference evidence="16" key="1">
    <citation type="journal article" name="BMC Genomics">
        <title>Long-read sequencing and de novo genome assembly of marine medaka (Oryzias melastigma).</title>
        <authorList>
            <person name="Liang P."/>
            <person name="Saqib H.S.A."/>
            <person name="Ni X."/>
            <person name="Shen Y."/>
        </authorList>
    </citation>
    <scope>NUCLEOTIDE SEQUENCE</scope>
    <source>
        <strain evidence="16">Bigg-433</strain>
    </source>
</reference>